<gene>
    <name evidence="1" type="ORF">GURASL_36100</name>
</gene>
<evidence type="ECO:0000313" key="2">
    <source>
        <dbReference type="Proteomes" id="UP001317705"/>
    </source>
</evidence>
<proteinExistence type="predicted"/>
<dbReference type="RefSeq" id="WP_282000781.1">
    <property type="nucleotide sequence ID" value="NZ_AP027151.1"/>
</dbReference>
<organism evidence="1 2">
    <name type="scientific">Geotalea uraniireducens</name>
    <dbReference type="NCBI Taxonomy" id="351604"/>
    <lineage>
        <taxon>Bacteria</taxon>
        <taxon>Pseudomonadati</taxon>
        <taxon>Thermodesulfobacteriota</taxon>
        <taxon>Desulfuromonadia</taxon>
        <taxon>Geobacterales</taxon>
        <taxon>Geobacteraceae</taxon>
        <taxon>Geotalea</taxon>
    </lineage>
</organism>
<name>A0ABM8EQY2_9BACT</name>
<keyword evidence="2" id="KW-1185">Reference proteome</keyword>
<sequence>MVQIIDKKVNLEFPLGHHLHCLIAQLPNRLRRSEIGFAVTEPERQWRQIAAVMELVAAGEGNLKKLHFLLFPETAVPFARFDEMLAIIGRDFRPNSTVMFGVEHVPLKIYRQLLERFRADNGEAVELVDRDIDSGDVLEMPVNWGCVAIKEASGALRVFLEAKSHPFSGEEFPDKFHDLYRGRHFYLFRSRPSCFNFMMLICLDYLYRDLYQSNIKQVIDHANQLYFSTRQGLDSLFVIQCNPKPEHRAYRDVLSGFYGEYLEDLPGVRETVTVFGNSSDETEIEDFPQKHGYGHSAVVINRRHRLAPLILAEFATDDFSGAPLCRLRFGGGTRLYYFNLPLHHELDPRSSRIPLKVHTIMRWSRDDSWVKVTEDRLLGGVELGAAEQSHQDQ</sequence>
<dbReference type="EMBL" id="AP027151">
    <property type="protein sequence ID" value="BDV44687.1"/>
    <property type="molecule type" value="Genomic_DNA"/>
</dbReference>
<evidence type="ECO:0000313" key="1">
    <source>
        <dbReference type="EMBL" id="BDV44687.1"/>
    </source>
</evidence>
<dbReference type="Proteomes" id="UP001317705">
    <property type="component" value="Chromosome"/>
</dbReference>
<reference evidence="1 2" key="1">
    <citation type="submission" date="2022-12" db="EMBL/GenBank/DDBJ databases">
        <title>Polyphasic characterization of Geotalea uranireducens NIT-SL11 newly isolated from a complex of sewage sludge and microbially reduced graphene oxide.</title>
        <authorList>
            <person name="Xie L."/>
            <person name="Yoshida N."/>
            <person name="Meng L."/>
        </authorList>
    </citation>
    <scope>NUCLEOTIDE SEQUENCE [LARGE SCALE GENOMIC DNA]</scope>
    <source>
        <strain evidence="1 2">NIT-SL11</strain>
    </source>
</reference>
<protein>
    <submittedName>
        <fullName evidence="1">Uncharacterized protein</fullName>
    </submittedName>
</protein>
<accession>A0ABM8EQY2</accession>